<sequence>MDFSKINKVARLEGFLPTKKLSELEVEKEYKITSIRKIQTKFGARHIVDVENSFSVFLPARISRVLTDDEDFFQRMVLDTAENRLCMRYLGGKFNLMEFRYL</sequence>
<dbReference type="AlphaFoldDB" id="A0AAJ7RFY6"/>
<evidence type="ECO:0000313" key="1">
    <source>
        <dbReference type="Proteomes" id="UP000694920"/>
    </source>
</evidence>
<keyword evidence="1" id="KW-1185">Reference proteome</keyword>
<reference evidence="2" key="1">
    <citation type="submission" date="2025-08" db="UniProtKB">
        <authorList>
            <consortium name="RefSeq"/>
        </authorList>
    </citation>
    <scope>IDENTIFICATION</scope>
</reference>
<protein>
    <submittedName>
        <fullName evidence="2">Uncharacterized protein LOC112494279</fullName>
    </submittedName>
</protein>
<dbReference type="Proteomes" id="UP000694920">
    <property type="component" value="Unplaced"/>
</dbReference>
<proteinExistence type="predicted"/>
<name>A0AAJ7RFY6_CEPCN</name>
<accession>A0AAJ7RFY6</accession>
<organism evidence="1 2">
    <name type="scientific">Cephus cinctus</name>
    <name type="common">Wheat stem sawfly</name>
    <dbReference type="NCBI Taxonomy" id="211228"/>
    <lineage>
        <taxon>Eukaryota</taxon>
        <taxon>Metazoa</taxon>
        <taxon>Ecdysozoa</taxon>
        <taxon>Arthropoda</taxon>
        <taxon>Hexapoda</taxon>
        <taxon>Insecta</taxon>
        <taxon>Pterygota</taxon>
        <taxon>Neoptera</taxon>
        <taxon>Endopterygota</taxon>
        <taxon>Hymenoptera</taxon>
        <taxon>Cephoidea</taxon>
        <taxon>Cephidae</taxon>
        <taxon>Cephus</taxon>
    </lineage>
</organism>
<gene>
    <name evidence="2" type="primary">LOC112494279</name>
</gene>
<dbReference type="GeneID" id="112494279"/>
<dbReference type="RefSeq" id="XP_024940242.1">
    <property type="nucleotide sequence ID" value="XM_025084474.1"/>
</dbReference>
<evidence type="ECO:0000313" key="2">
    <source>
        <dbReference type="RefSeq" id="XP_024940242.1"/>
    </source>
</evidence>
<dbReference type="KEGG" id="ccin:112494279"/>